<sequence>MGIAAAEDSLEVFGVVRSWDFE</sequence>
<proteinExistence type="predicted"/>
<keyword evidence="2" id="KW-1185">Reference proteome</keyword>
<evidence type="ECO:0000313" key="2">
    <source>
        <dbReference type="Proteomes" id="UP000265520"/>
    </source>
</evidence>
<accession>A0A392SYC4</accession>
<feature type="non-terminal residue" evidence="1">
    <location>
        <position position="22"/>
    </location>
</feature>
<organism evidence="1 2">
    <name type="scientific">Trifolium medium</name>
    <dbReference type="NCBI Taxonomy" id="97028"/>
    <lineage>
        <taxon>Eukaryota</taxon>
        <taxon>Viridiplantae</taxon>
        <taxon>Streptophyta</taxon>
        <taxon>Embryophyta</taxon>
        <taxon>Tracheophyta</taxon>
        <taxon>Spermatophyta</taxon>
        <taxon>Magnoliopsida</taxon>
        <taxon>eudicotyledons</taxon>
        <taxon>Gunneridae</taxon>
        <taxon>Pentapetalae</taxon>
        <taxon>rosids</taxon>
        <taxon>fabids</taxon>
        <taxon>Fabales</taxon>
        <taxon>Fabaceae</taxon>
        <taxon>Papilionoideae</taxon>
        <taxon>50 kb inversion clade</taxon>
        <taxon>NPAAA clade</taxon>
        <taxon>Hologalegina</taxon>
        <taxon>IRL clade</taxon>
        <taxon>Trifolieae</taxon>
        <taxon>Trifolium</taxon>
    </lineage>
</organism>
<reference evidence="1 2" key="1">
    <citation type="journal article" date="2018" name="Front. Plant Sci.">
        <title>Red Clover (Trifolium pratense) and Zigzag Clover (T. medium) - A Picture of Genomic Similarities and Differences.</title>
        <authorList>
            <person name="Dluhosova J."/>
            <person name="Istvanek J."/>
            <person name="Nedelnik J."/>
            <person name="Repkova J."/>
        </authorList>
    </citation>
    <scope>NUCLEOTIDE SEQUENCE [LARGE SCALE GENOMIC DNA]</scope>
    <source>
        <strain evidence="2">cv. 10/8</strain>
        <tissue evidence="1">Leaf</tissue>
    </source>
</reference>
<protein>
    <submittedName>
        <fullName evidence="1">Uncharacterized protein</fullName>
    </submittedName>
</protein>
<dbReference type="AlphaFoldDB" id="A0A392SYC4"/>
<dbReference type="EMBL" id="LXQA010454431">
    <property type="protein sequence ID" value="MCI52886.1"/>
    <property type="molecule type" value="Genomic_DNA"/>
</dbReference>
<comment type="caution">
    <text evidence="1">The sequence shown here is derived from an EMBL/GenBank/DDBJ whole genome shotgun (WGS) entry which is preliminary data.</text>
</comment>
<dbReference type="Proteomes" id="UP000265520">
    <property type="component" value="Unassembled WGS sequence"/>
</dbReference>
<evidence type="ECO:0000313" key="1">
    <source>
        <dbReference type="EMBL" id="MCI52886.1"/>
    </source>
</evidence>
<name>A0A392SYC4_9FABA</name>